<dbReference type="PANTHER" id="PTHR35317">
    <property type="entry name" value="OS04G0629600 PROTEIN"/>
    <property type="match status" value="1"/>
</dbReference>
<name>A0A438EUJ6_VITVI</name>
<dbReference type="PANTHER" id="PTHR35317:SF31">
    <property type="entry name" value="DUF4219 DOMAIN-CONTAINING PROTEIN"/>
    <property type="match status" value="1"/>
</dbReference>
<feature type="compositionally biased region" description="Basic and acidic residues" evidence="1">
    <location>
        <begin position="126"/>
        <end position="146"/>
    </location>
</feature>
<evidence type="ECO:0000256" key="1">
    <source>
        <dbReference type="SAM" id="MobiDB-lite"/>
    </source>
</evidence>
<dbReference type="SUPFAM" id="SSF53098">
    <property type="entry name" value="Ribonuclease H-like"/>
    <property type="match status" value="1"/>
</dbReference>
<dbReference type="AlphaFoldDB" id="A0A438EUJ6"/>
<dbReference type="EMBL" id="QGNW01001183">
    <property type="protein sequence ID" value="RVW51380.1"/>
    <property type="molecule type" value="Genomic_DNA"/>
</dbReference>
<accession>A0A438EUJ6</accession>
<dbReference type="InterPro" id="IPR012337">
    <property type="entry name" value="RNaseH-like_sf"/>
</dbReference>
<evidence type="ECO:0000313" key="3">
    <source>
        <dbReference type="EMBL" id="RVW51380.1"/>
    </source>
</evidence>
<organism evidence="3 4">
    <name type="scientific">Vitis vinifera</name>
    <name type="common">Grape</name>
    <dbReference type="NCBI Taxonomy" id="29760"/>
    <lineage>
        <taxon>Eukaryota</taxon>
        <taxon>Viridiplantae</taxon>
        <taxon>Streptophyta</taxon>
        <taxon>Embryophyta</taxon>
        <taxon>Tracheophyta</taxon>
        <taxon>Spermatophyta</taxon>
        <taxon>Magnoliopsida</taxon>
        <taxon>eudicotyledons</taxon>
        <taxon>Gunneridae</taxon>
        <taxon>Pentapetalae</taxon>
        <taxon>rosids</taxon>
        <taxon>Vitales</taxon>
        <taxon>Vitaceae</taxon>
        <taxon>Viteae</taxon>
        <taxon>Vitis</taxon>
    </lineage>
</organism>
<sequence length="349" mass="39790">MASSNTSALSTPVFNGENYQVWAVKMKAYLRGLGLWQWVETERQIQPLGNNPTPNQIRAHEEEEAKAPRALSYIHAVVSEPIFTRIMACETPKEAWEKLKEMYLGSEEEESNEDAFLALQKRKASQGREKKQSGEKKDKEKNEGQGRKSGVKRRYPPCPHYKKQSHSENFCWYRPSVQCRSCKQFGHVEKVSKNKNDQQGKQGQQTQMAENQQQQEQLFIVTSHATSSCAKTWLIDSGCTNHMTPELSYFKELDKSYKSKVKIGNGDLVDVKGKGVVAVETLTEAVNTVMYLLNRLPTKAVKNKTSFEAWYGVKPPVEHLKVFGSLCYTHVPDVKRDKLDYKAEMGIFL</sequence>
<evidence type="ECO:0000313" key="4">
    <source>
        <dbReference type="Proteomes" id="UP000288805"/>
    </source>
</evidence>
<feature type="domain" description="Retrovirus-related Pol polyprotein from transposon TNT 1-94-like beta-barrel" evidence="2">
    <location>
        <begin position="233"/>
        <end position="288"/>
    </location>
</feature>
<dbReference type="Proteomes" id="UP000288805">
    <property type="component" value="Unassembled WGS sequence"/>
</dbReference>
<feature type="region of interest" description="Disordered" evidence="1">
    <location>
        <begin position="121"/>
        <end position="160"/>
    </location>
</feature>
<dbReference type="Pfam" id="PF22936">
    <property type="entry name" value="Pol_BBD"/>
    <property type="match status" value="1"/>
</dbReference>
<dbReference type="InterPro" id="IPR054722">
    <property type="entry name" value="PolX-like_BBD"/>
</dbReference>
<evidence type="ECO:0000259" key="2">
    <source>
        <dbReference type="Pfam" id="PF22936"/>
    </source>
</evidence>
<dbReference type="Pfam" id="PF14223">
    <property type="entry name" value="Retrotran_gag_2"/>
    <property type="match status" value="1"/>
</dbReference>
<reference evidence="3 4" key="1">
    <citation type="journal article" date="2018" name="PLoS Genet.">
        <title>Population sequencing reveals clonal diversity and ancestral inbreeding in the grapevine cultivar Chardonnay.</title>
        <authorList>
            <person name="Roach M.J."/>
            <person name="Johnson D.L."/>
            <person name="Bohlmann J."/>
            <person name="van Vuuren H.J."/>
            <person name="Jones S.J."/>
            <person name="Pretorius I.S."/>
            <person name="Schmidt S.A."/>
            <person name="Borneman A.R."/>
        </authorList>
    </citation>
    <scope>NUCLEOTIDE SEQUENCE [LARGE SCALE GENOMIC DNA]</scope>
    <source>
        <strain evidence="4">cv. Chardonnay</strain>
        <tissue evidence="3">Leaf</tissue>
    </source>
</reference>
<protein>
    <recommendedName>
        <fullName evidence="2">Retrovirus-related Pol polyprotein from transposon TNT 1-94-like beta-barrel domain-containing protein</fullName>
    </recommendedName>
</protein>
<gene>
    <name evidence="3" type="ORF">CK203_094759</name>
</gene>
<proteinExistence type="predicted"/>
<feature type="compositionally biased region" description="Basic residues" evidence="1">
    <location>
        <begin position="149"/>
        <end position="160"/>
    </location>
</feature>
<comment type="caution">
    <text evidence="3">The sequence shown here is derived from an EMBL/GenBank/DDBJ whole genome shotgun (WGS) entry which is preliminary data.</text>
</comment>